<dbReference type="RefSeq" id="WP_034545912.1">
    <property type="nucleotide sequence ID" value="NZ_FSRN01000001.1"/>
</dbReference>
<keyword evidence="2" id="KW-1185">Reference proteome</keyword>
<dbReference type="OrthoDB" id="1932566at2"/>
<proteinExistence type="predicted"/>
<dbReference type="Pfam" id="PF19754">
    <property type="entry name" value="DUF6241"/>
    <property type="match status" value="1"/>
</dbReference>
<dbReference type="InterPro" id="IPR046208">
    <property type="entry name" value="DUF6241"/>
</dbReference>
<dbReference type="STRING" id="28230.SAMN05878443_2114"/>
<protein>
    <submittedName>
        <fullName evidence="1">Uncharacterized protein</fullName>
    </submittedName>
</protein>
<name>A0A1N6HVK0_9LACT</name>
<dbReference type="Proteomes" id="UP000184758">
    <property type="component" value="Unassembled WGS sequence"/>
</dbReference>
<evidence type="ECO:0000313" key="2">
    <source>
        <dbReference type="Proteomes" id="UP000184758"/>
    </source>
</evidence>
<reference evidence="2" key="1">
    <citation type="submission" date="2016-11" db="EMBL/GenBank/DDBJ databases">
        <authorList>
            <person name="Varghese N."/>
            <person name="Submissions S."/>
        </authorList>
    </citation>
    <scope>NUCLEOTIDE SEQUENCE [LARGE SCALE GENOMIC DNA]</scope>
    <source>
        <strain evidence="2">313</strain>
    </source>
</reference>
<gene>
    <name evidence="1" type="ORF">SAMN05878443_2114</name>
</gene>
<organism evidence="1 2">
    <name type="scientific">Carnobacterium alterfunditum</name>
    <dbReference type="NCBI Taxonomy" id="28230"/>
    <lineage>
        <taxon>Bacteria</taxon>
        <taxon>Bacillati</taxon>
        <taxon>Bacillota</taxon>
        <taxon>Bacilli</taxon>
        <taxon>Lactobacillales</taxon>
        <taxon>Carnobacteriaceae</taxon>
        <taxon>Carnobacterium</taxon>
    </lineage>
</organism>
<dbReference type="AlphaFoldDB" id="A0A1N6HVK0"/>
<evidence type="ECO:0000313" key="1">
    <source>
        <dbReference type="EMBL" id="SIO23854.1"/>
    </source>
</evidence>
<sequence>MKKIMLVLVAIMGIGVVVFFAFPMVEKAKENLVNESARHQAGGNEESEAVESVESVIVEESSLLSNRSRGNYLPFEEGEEEFMQDIHDMTHQKVYAEDKWGSVELNEQNINALLSILDETDFADEDYYREVFNLWKEGDFSDSVEVHNKIWNDQGGYIGKAERLLTPEEEQELVETNFR</sequence>
<accession>A0A1N6HVK0</accession>
<dbReference type="eggNOG" id="ENOG5032VH8">
    <property type="taxonomic scope" value="Bacteria"/>
</dbReference>
<dbReference type="EMBL" id="FSRN01000001">
    <property type="protein sequence ID" value="SIO23854.1"/>
    <property type="molecule type" value="Genomic_DNA"/>
</dbReference>